<dbReference type="InterPro" id="IPR050281">
    <property type="entry name" value="Flavin_monoamine_oxidase"/>
</dbReference>
<evidence type="ECO:0000313" key="8">
    <source>
        <dbReference type="Proteomes" id="UP001291623"/>
    </source>
</evidence>
<dbReference type="EMBL" id="JAVYJV010000020">
    <property type="protein sequence ID" value="KAK4344204.1"/>
    <property type="molecule type" value="Genomic_DNA"/>
</dbReference>
<evidence type="ECO:0000256" key="4">
    <source>
        <dbReference type="ARBA" id="ARBA00023002"/>
    </source>
</evidence>
<evidence type="ECO:0000256" key="5">
    <source>
        <dbReference type="PIRSR" id="PIRSR601613-1"/>
    </source>
</evidence>
<reference evidence="7" key="1">
    <citation type="submission" date="2023-12" db="EMBL/GenBank/DDBJ databases">
        <title>Genome assembly of Anisodus tanguticus.</title>
        <authorList>
            <person name="Wang Y.-J."/>
        </authorList>
    </citation>
    <scope>NUCLEOTIDE SEQUENCE</scope>
    <source>
        <strain evidence="7">KB-2021</strain>
        <tissue evidence="7">Leaf</tissue>
    </source>
</reference>
<name>A0AAE1R218_9SOLA</name>
<comment type="caution">
    <text evidence="7">The sequence shown here is derived from an EMBL/GenBank/DDBJ whole genome shotgun (WGS) entry which is preliminary data.</text>
</comment>
<evidence type="ECO:0000259" key="6">
    <source>
        <dbReference type="Pfam" id="PF01593"/>
    </source>
</evidence>
<comment type="cofactor">
    <cofactor evidence="1">
        <name>FAD</name>
        <dbReference type="ChEBI" id="CHEBI:57692"/>
    </cofactor>
</comment>
<sequence length="488" mass="54262">MDSQNKSNRQLQRAPCFSNVGRRYVASPSVIVIGGGMAGLAAARALHDESFQVVVLESRDRIGGRVHTDYSFGFPVDLGASWLHGVCNENPLAPLIGKLGLPLYRTSGDNSVLYDHDLESYGLFDMEGNQVPQDLVAKVGETFESILKETDQIRQEFSEDMSISRAISMVFERRPDLRLNGLAHKVLQWYLCRMEGWFAADADTISLKCWDQEELLPGGHGLMVRGYKPVINTLAKGLDIRLNHRVTEVVRRYNGVKVTVEDGSTFVADAAIIAIPLGVLKSNRIKFEPRLPEWKEAAIKELGVGIENKIILHFQEVFWPNVEFLGVVAESSYECSYFLNLHKATGHPVLVYMPAGQLARDTGKLSDEAAANFAFTQLKRILPNATTPIQYLVSHWGTDIDSLGSYSYDTVGKPHDLYERLRIPVDNLFFAGEATSADYPGSVHGAYSTGLSAAEDCRMRVLERHGELDIFQPVMGEETPIPILISRM</sequence>
<evidence type="ECO:0000256" key="1">
    <source>
        <dbReference type="ARBA" id="ARBA00001974"/>
    </source>
</evidence>
<gene>
    <name evidence="7" type="ORF">RND71_037298</name>
</gene>
<dbReference type="PANTHER" id="PTHR10742:SF386">
    <property type="entry name" value="LYSINE-SPECIFIC HISTONE DEMETHYLASE 1A"/>
    <property type="match status" value="1"/>
</dbReference>
<proteinExistence type="inferred from homology"/>
<accession>A0AAE1R218</accession>
<feature type="binding site" evidence="5">
    <location>
        <position position="352"/>
    </location>
    <ligand>
        <name>substrate</name>
    </ligand>
</feature>
<dbReference type="InterPro" id="IPR002937">
    <property type="entry name" value="Amino_oxidase"/>
</dbReference>
<dbReference type="AlphaFoldDB" id="A0AAE1R218"/>
<dbReference type="InterPro" id="IPR001613">
    <property type="entry name" value="Flavin_amine_oxidase"/>
</dbReference>
<dbReference type="SUPFAM" id="SSF51905">
    <property type="entry name" value="FAD/NAD(P)-binding domain"/>
    <property type="match status" value="1"/>
</dbReference>
<evidence type="ECO:0000256" key="3">
    <source>
        <dbReference type="ARBA" id="ARBA00005995"/>
    </source>
</evidence>
<organism evidence="7 8">
    <name type="scientific">Anisodus tanguticus</name>
    <dbReference type="NCBI Taxonomy" id="243964"/>
    <lineage>
        <taxon>Eukaryota</taxon>
        <taxon>Viridiplantae</taxon>
        <taxon>Streptophyta</taxon>
        <taxon>Embryophyta</taxon>
        <taxon>Tracheophyta</taxon>
        <taxon>Spermatophyta</taxon>
        <taxon>Magnoliopsida</taxon>
        <taxon>eudicotyledons</taxon>
        <taxon>Gunneridae</taxon>
        <taxon>Pentapetalae</taxon>
        <taxon>asterids</taxon>
        <taxon>lamiids</taxon>
        <taxon>Solanales</taxon>
        <taxon>Solanaceae</taxon>
        <taxon>Solanoideae</taxon>
        <taxon>Hyoscyameae</taxon>
        <taxon>Anisodus</taxon>
    </lineage>
</organism>
<dbReference type="PANTHER" id="PTHR10742">
    <property type="entry name" value="FLAVIN MONOAMINE OXIDASE"/>
    <property type="match status" value="1"/>
</dbReference>
<evidence type="ECO:0000313" key="7">
    <source>
        <dbReference type="EMBL" id="KAK4344204.1"/>
    </source>
</evidence>
<keyword evidence="8" id="KW-1185">Reference proteome</keyword>
<feature type="binding site" evidence="5">
    <location>
        <position position="246"/>
    </location>
    <ligand>
        <name>FAD</name>
        <dbReference type="ChEBI" id="CHEBI:57692"/>
    </ligand>
</feature>
<comment type="similarity">
    <text evidence="3">Belongs to the flavin monoamine oxidase family.</text>
</comment>
<dbReference type="GO" id="GO:0005777">
    <property type="term" value="C:peroxisome"/>
    <property type="evidence" value="ECO:0007669"/>
    <property type="project" value="TreeGrafter"/>
</dbReference>
<feature type="domain" description="Amine oxidase" evidence="6">
    <location>
        <begin position="37"/>
        <end position="457"/>
    </location>
</feature>
<evidence type="ECO:0000256" key="2">
    <source>
        <dbReference type="ARBA" id="ARBA00004723"/>
    </source>
</evidence>
<dbReference type="GO" id="GO:0006598">
    <property type="term" value="P:polyamine catabolic process"/>
    <property type="evidence" value="ECO:0007669"/>
    <property type="project" value="TreeGrafter"/>
</dbReference>
<dbReference type="GO" id="GO:0046592">
    <property type="term" value="F:polyamine oxidase activity"/>
    <property type="evidence" value="ECO:0007669"/>
    <property type="project" value="TreeGrafter"/>
</dbReference>
<dbReference type="Proteomes" id="UP001291623">
    <property type="component" value="Unassembled WGS sequence"/>
</dbReference>
<dbReference type="SUPFAM" id="SSF54373">
    <property type="entry name" value="FAD-linked reductases, C-terminal domain"/>
    <property type="match status" value="1"/>
</dbReference>
<protein>
    <recommendedName>
        <fullName evidence="6">Amine oxidase domain-containing protein</fullName>
    </recommendedName>
</protein>
<dbReference type="PRINTS" id="PR00757">
    <property type="entry name" value="AMINEOXDASEF"/>
</dbReference>
<dbReference type="InterPro" id="IPR036188">
    <property type="entry name" value="FAD/NAD-bd_sf"/>
</dbReference>
<dbReference type="Pfam" id="PF01593">
    <property type="entry name" value="Amino_oxidase"/>
    <property type="match status" value="1"/>
</dbReference>
<dbReference type="Gene3D" id="3.90.660.10">
    <property type="match status" value="1"/>
</dbReference>
<keyword evidence="4" id="KW-0560">Oxidoreductase</keyword>
<dbReference type="Gene3D" id="3.50.50.60">
    <property type="entry name" value="FAD/NAD(P)-binding domain"/>
    <property type="match status" value="1"/>
</dbReference>
<comment type="pathway">
    <text evidence="2">Amine and polyamine degradation; spermine degradation.</text>
</comment>